<proteinExistence type="predicted"/>
<dbReference type="Gramene" id="LPERR02G07790.1">
    <property type="protein sequence ID" value="LPERR02G07790.1"/>
    <property type="gene ID" value="LPERR02G07790"/>
</dbReference>
<evidence type="ECO:0000313" key="2">
    <source>
        <dbReference type="Proteomes" id="UP000032180"/>
    </source>
</evidence>
<reference evidence="1" key="3">
    <citation type="submission" date="2015-04" db="UniProtKB">
        <authorList>
            <consortium name="EnsemblPlants"/>
        </authorList>
    </citation>
    <scope>IDENTIFICATION</scope>
</reference>
<accession>A0A0D9VDV4</accession>
<organism evidence="1 2">
    <name type="scientific">Leersia perrieri</name>
    <dbReference type="NCBI Taxonomy" id="77586"/>
    <lineage>
        <taxon>Eukaryota</taxon>
        <taxon>Viridiplantae</taxon>
        <taxon>Streptophyta</taxon>
        <taxon>Embryophyta</taxon>
        <taxon>Tracheophyta</taxon>
        <taxon>Spermatophyta</taxon>
        <taxon>Magnoliopsida</taxon>
        <taxon>Liliopsida</taxon>
        <taxon>Poales</taxon>
        <taxon>Poaceae</taxon>
        <taxon>BOP clade</taxon>
        <taxon>Oryzoideae</taxon>
        <taxon>Oryzeae</taxon>
        <taxon>Oryzinae</taxon>
        <taxon>Leersia</taxon>
    </lineage>
</organism>
<sequence length="64" mass="6743">MEAAAGEVCPARLRPASLFPVHHLFGEMRPSRPTKTRRTGGLVPSLCVLVTDVVLGLGETSGTV</sequence>
<dbReference type="EnsemblPlants" id="LPERR02G07790.1">
    <property type="protein sequence ID" value="LPERR02G07790.1"/>
    <property type="gene ID" value="LPERR02G07790"/>
</dbReference>
<dbReference type="AlphaFoldDB" id="A0A0D9VDV4"/>
<evidence type="ECO:0000313" key="1">
    <source>
        <dbReference type="EnsemblPlants" id="LPERR02G07790.1"/>
    </source>
</evidence>
<name>A0A0D9VDV4_9ORYZ</name>
<protein>
    <submittedName>
        <fullName evidence="1">Uncharacterized protein</fullName>
    </submittedName>
</protein>
<dbReference type="HOGENOM" id="CLU_2870839_0_0_1"/>
<dbReference type="Proteomes" id="UP000032180">
    <property type="component" value="Chromosome 2"/>
</dbReference>
<reference evidence="2" key="2">
    <citation type="submission" date="2013-12" db="EMBL/GenBank/DDBJ databases">
        <authorList>
            <person name="Yu Y."/>
            <person name="Lee S."/>
            <person name="de Baynast K."/>
            <person name="Wissotski M."/>
            <person name="Liu L."/>
            <person name="Talag J."/>
            <person name="Goicoechea J."/>
            <person name="Angelova A."/>
            <person name="Jetty R."/>
            <person name="Kudrna D."/>
            <person name="Golser W."/>
            <person name="Rivera L."/>
            <person name="Zhang J."/>
            <person name="Wing R."/>
        </authorList>
    </citation>
    <scope>NUCLEOTIDE SEQUENCE</scope>
</reference>
<keyword evidence="2" id="KW-1185">Reference proteome</keyword>
<reference evidence="1 2" key="1">
    <citation type="submission" date="2012-08" db="EMBL/GenBank/DDBJ databases">
        <title>Oryza genome evolution.</title>
        <authorList>
            <person name="Wing R.A."/>
        </authorList>
    </citation>
    <scope>NUCLEOTIDE SEQUENCE</scope>
</reference>